<keyword evidence="1" id="KW-0732">Signal</keyword>
<reference evidence="4" key="1">
    <citation type="journal article" date="2014" name="Int. J. Syst. Evol. Microbiol.">
        <title>Complete genome sequence of Corynebacterium casei LMG S-19264T (=DSM 44701T), isolated from a smear-ripened cheese.</title>
        <authorList>
            <consortium name="US DOE Joint Genome Institute (JGI-PGF)"/>
            <person name="Walter F."/>
            <person name="Albersmeier A."/>
            <person name="Kalinowski J."/>
            <person name="Ruckert C."/>
        </authorList>
    </citation>
    <scope>NUCLEOTIDE SEQUENCE</scope>
    <source>
        <strain evidence="4">CGMCC 1.12181</strain>
    </source>
</reference>
<name>A0A917FLY1_9GAMM</name>
<dbReference type="Pfam" id="PF13174">
    <property type="entry name" value="TPR_6"/>
    <property type="match status" value="1"/>
</dbReference>
<feature type="coiled-coil region" evidence="1">
    <location>
        <begin position="42"/>
        <end position="76"/>
    </location>
</feature>
<evidence type="ECO:0000313" key="4">
    <source>
        <dbReference type="EMBL" id="GGF88364.1"/>
    </source>
</evidence>
<feature type="domain" description="YbgF trimerisation" evidence="3">
    <location>
        <begin position="24"/>
        <end position="96"/>
    </location>
</feature>
<dbReference type="GO" id="GO:0070206">
    <property type="term" value="P:protein trimerization"/>
    <property type="evidence" value="ECO:0007669"/>
    <property type="project" value="InterPro"/>
</dbReference>
<keyword evidence="1" id="KW-0175">Coiled coil</keyword>
<evidence type="ECO:0000256" key="1">
    <source>
        <dbReference type="HAMAP-Rule" id="MF_02066"/>
    </source>
</evidence>
<comment type="function">
    <text evidence="1">Mediates coordination of peptidoglycan synthesis and outer membrane constriction during cell division.</text>
</comment>
<dbReference type="Pfam" id="PF13432">
    <property type="entry name" value="TPR_16"/>
    <property type="match status" value="1"/>
</dbReference>
<protein>
    <recommendedName>
        <fullName evidence="1">Cell division coordinator CpoB</fullName>
    </recommendedName>
</protein>
<dbReference type="GO" id="GO:0030288">
    <property type="term" value="C:outer membrane-bounded periplasmic space"/>
    <property type="evidence" value="ECO:0007669"/>
    <property type="project" value="UniProtKB-UniRule"/>
</dbReference>
<feature type="signal peptide" evidence="1">
    <location>
        <begin position="1"/>
        <end position="20"/>
    </location>
</feature>
<keyword evidence="2" id="KW-0802">TPR repeat</keyword>
<comment type="similarity">
    <text evidence="1">Belongs to the CpoB family.</text>
</comment>
<evidence type="ECO:0000256" key="2">
    <source>
        <dbReference type="PROSITE-ProRule" id="PRU00339"/>
    </source>
</evidence>
<dbReference type="RefSeq" id="WP_188364282.1">
    <property type="nucleotide sequence ID" value="NZ_BAABJF010000032.1"/>
</dbReference>
<dbReference type="InterPro" id="IPR034706">
    <property type="entry name" value="CpoB"/>
</dbReference>
<dbReference type="SUPFAM" id="SSF48452">
    <property type="entry name" value="TPR-like"/>
    <property type="match status" value="1"/>
</dbReference>
<sequence length="289" mass="32682" precursor="true">MFKFINSIMIFLLLSGTAGAQKLSIQERLTKLEQQSGGEANVADLVIQIQQLQSQIAAMQGQIEQQAHEINQLKERQKVLYVDMDSRLTQVEKATAGVKPKPNELTTDSALQDNLKSSEQSQSTPTQIDEVEVRAPIEAELTTETLNEAAVSVQQDDSDPQAQSRYQQAFNQLKQGRFAESARAFEDFIQTYPNHELTDNAYYWLGESYYVTRQYPLALAAFQKLEQQFPLSAKLPDALLKIGYTYHELEDYSQAQNALNKVMNSFPNDSVARLAQNRLNLLKREGKIN</sequence>
<gene>
    <name evidence="1" type="primary">cpoB</name>
    <name evidence="4" type="ORF">GCM10011365_06920</name>
</gene>
<dbReference type="Proteomes" id="UP000605253">
    <property type="component" value="Unassembled WGS sequence"/>
</dbReference>
<dbReference type="Pfam" id="PF16331">
    <property type="entry name" value="TolA_bind_tri"/>
    <property type="match status" value="1"/>
</dbReference>
<feature type="repeat" description="TPR" evidence="2">
    <location>
        <begin position="236"/>
        <end position="269"/>
    </location>
</feature>
<dbReference type="EMBL" id="BMEO01000002">
    <property type="protein sequence ID" value="GGF88364.1"/>
    <property type="molecule type" value="Genomic_DNA"/>
</dbReference>
<comment type="caution">
    <text evidence="4">The sequence shown here is derived from an EMBL/GenBank/DDBJ whole genome shotgun (WGS) entry which is preliminary data.</text>
</comment>
<feature type="chain" id="PRO_5038189612" description="Cell division coordinator CpoB" evidence="1">
    <location>
        <begin position="21"/>
        <end position="289"/>
    </location>
</feature>
<evidence type="ECO:0000259" key="3">
    <source>
        <dbReference type="Pfam" id="PF16331"/>
    </source>
</evidence>
<keyword evidence="1" id="KW-0131">Cell cycle</keyword>
<comment type="subcellular location">
    <subcellularLocation>
        <location evidence="1">Periplasm</location>
    </subcellularLocation>
</comment>
<dbReference type="NCBIfam" id="TIGR02795">
    <property type="entry name" value="tol_pal_ybgF"/>
    <property type="match status" value="1"/>
</dbReference>
<keyword evidence="1" id="KW-0574">Periplasm</keyword>
<dbReference type="PROSITE" id="PS50005">
    <property type="entry name" value="TPR"/>
    <property type="match status" value="1"/>
</dbReference>
<accession>A0A917FLY1</accession>
<dbReference type="AlphaFoldDB" id="A0A917FLY1"/>
<dbReference type="Gene3D" id="1.20.5.110">
    <property type="match status" value="1"/>
</dbReference>
<dbReference type="SMART" id="SM00028">
    <property type="entry name" value="TPR"/>
    <property type="match status" value="3"/>
</dbReference>
<dbReference type="GO" id="GO:0043093">
    <property type="term" value="P:FtsZ-dependent cytokinesis"/>
    <property type="evidence" value="ECO:0007669"/>
    <property type="project" value="UniProtKB-UniRule"/>
</dbReference>
<keyword evidence="5" id="KW-1185">Reference proteome</keyword>
<proteinExistence type="inferred from homology"/>
<dbReference type="InterPro" id="IPR019734">
    <property type="entry name" value="TPR_rpt"/>
</dbReference>
<dbReference type="InterPro" id="IPR032519">
    <property type="entry name" value="YbgF_tri"/>
</dbReference>
<dbReference type="HAMAP" id="MF_02066">
    <property type="entry name" value="CpoB"/>
    <property type="match status" value="1"/>
</dbReference>
<dbReference type="InterPro" id="IPR011990">
    <property type="entry name" value="TPR-like_helical_dom_sf"/>
</dbReference>
<keyword evidence="1" id="KW-0132">Cell division</keyword>
<reference evidence="4" key="2">
    <citation type="submission" date="2020-09" db="EMBL/GenBank/DDBJ databases">
        <authorList>
            <person name="Sun Q."/>
            <person name="Zhou Y."/>
        </authorList>
    </citation>
    <scope>NUCLEOTIDE SEQUENCE</scope>
    <source>
        <strain evidence="4">CGMCC 1.12181</strain>
    </source>
</reference>
<organism evidence="4 5">
    <name type="scientific">Marinicella pacifica</name>
    <dbReference type="NCBI Taxonomy" id="1171543"/>
    <lineage>
        <taxon>Bacteria</taxon>
        <taxon>Pseudomonadati</taxon>
        <taxon>Pseudomonadota</taxon>
        <taxon>Gammaproteobacteria</taxon>
        <taxon>Lysobacterales</taxon>
        <taxon>Marinicellaceae</taxon>
        <taxon>Marinicella</taxon>
    </lineage>
</organism>
<evidence type="ECO:0000313" key="5">
    <source>
        <dbReference type="Proteomes" id="UP000605253"/>
    </source>
</evidence>
<dbReference type="InterPro" id="IPR014162">
    <property type="entry name" value="CpoB_C"/>
</dbReference>
<dbReference type="Gene3D" id="1.25.40.10">
    <property type="entry name" value="Tetratricopeptide repeat domain"/>
    <property type="match status" value="1"/>
</dbReference>